<organism evidence="2 3">
    <name type="scientific">Helcococcus bovis</name>
    <dbReference type="NCBI Taxonomy" id="3153252"/>
    <lineage>
        <taxon>Bacteria</taxon>
        <taxon>Bacillati</taxon>
        <taxon>Bacillota</taxon>
        <taxon>Tissierellia</taxon>
        <taxon>Tissierellales</taxon>
        <taxon>Peptoniphilaceae</taxon>
        <taxon>Helcococcus</taxon>
    </lineage>
</organism>
<keyword evidence="3" id="KW-1185">Reference proteome</keyword>
<dbReference type="PANTHER" id="PTHR36180:SF2">
    <property type="entry name" value="BRO FAMILY PROTEIN"/>
    <property type="match status" value="1"/>
</dbReference>
<sequence length="263" mass="29928">MTKIQIFSNDEFGKVRTIMVKGNPMFIGKDVAEILGYSNTRKALLDHVDEEDKGVTKCDTLGGVQELTVINESGLYSLILSSHMPKAKAFKRWVTTEVLPSIRKTGMYATDYLLDNPDIAIAAFTALKEERERNKTLTKTIAIQNQQIVEMKPKASYYDVILSSNNAIPMRTLAKDYGKSAQWMNAKLHDLGVQFKQGDTWLLYQKYAALGYTNTKTHSFTHYYGSQGAKVHTYWTQKGRLFIYQLLKSNNILPLMEQEAFDE</sequence>
<protein>
    <submittedName>
        <fullName evidence="2">Phage antirepressor</fullName>
    </submittedName>
</protein>
<dbReference type="RefSeq" id="WP_408126680.1">
    <property type="nucleotide sequence ID" value="NZ_JBFNFH010000012.1"/>
</dbReference>
<accession>A0ABW9F820</accession>
<dbReference type="EMBL" id="JBFNFH010000012">
    <property type="protein sequence ID" value="MFM1525113.1"/>
    <property type="molecule type" value="Genomic_DNA"/>
</dbReference>
<evidence type="ECO:0000259" key="1">
    <source>
        <dbReference type="PROSITE" id="PS51750"/>
    </source>
</evidence>
<evidence type="ECO:0000313" key="3">
    <source>
        <dbReference type="Proteomes" id="UP001629536"/>
    </source>
</evidence>
<dbReference type="InterPro" id="IPR005039">
    <property type="entry name" value="Ant_C"/>
</dbReference>
<feature type="domain" description="Bro-N" evidence="1">
    <location>
        <begin position="1"/>
        <end position="106"/>
    </location>
</feature>
<dbReference type="PROSITE" id="PS51750">
    <property type="entry name" value="BRO_N"/>
    <property type="match status" value="1"/>
</dbReference>
<dbReference type="InterPro" id="IPR003497">
    <property type="entry name" value="BRO_N_domain"/>
</dbReference>
<name>A0ABW9F820_9FIRM</name>
<dbReference type="Pfam" id="PF02498">
    <property type="entry name" value="Bro-N"/>
    <property type="match status" value="1"/>
</dbReference>
<comment type="caution">
    <text evidence="2">The sequence shown here is derived from an EMBL/GenBank/DDBJ whole genome shotgun (WGS) entry which is preliminary data.</text>
</comment>
<gene>
    <name evidence="2" type="ORF">ABGF40_05435</name>
</gene>
<dbReference type="Pfam" id="PF03374">
    <property type="entry name" value="ANT"/>
    <property type="match status" value="1"/>
</dbReference>
<proteinExistence type="predicted"/>
<dbReference type="Proteomes" id="UP001629536">
    <property type="component" value="Unassembled WGS sequence"/>
</dbReference>
<dbReference type="SMART" id="SM01040">
    <property type="entry name" value="Bro-N"/>
    <property type="match status" value="1"/>
</dbReference>
<reference evidence="2 3" key="1">
    <citation type="journal article" date="2024" name="Front. Microbiol.">
        <title>Pangenomic and biochemical analyses of Helcococcus ovis reveal widespread tetracycline resistance and a novel bacterial species, Helcococcus bovis.</title>
        <authorList>
            <person name="Cunha F."/>
            <person name="Zhai Y."/>
            <person name="Casaro S."/>
            <person name="Jones K.L."/>
            <person name="Hernandez M."/>
            <person name="Bisinotto R.S."/>
            <person name="Kariyawasam S."/>
            <person name="Brown M.B."/>
            <person name="Phillips A."/>
            <person name="Jeong K.C."/>
            <person name="Galvao K.N."/>
        </authorList>
    </citation>
    <scope>NUCLEOTIDE SEQUENCE [LARGE SCALE GENOMIC DNA]</scope>
    <source>
        <strain evidence="2 3">KG197</strain>
    </source>
</reference>
<dbReference type="PANTHER" id="PTHR36180">
    <property type="entry name" value="DNA-BINDING PROTEIN-RELATED-RELATED"/>
    <property type="match status" value="1"/>
</dbReference>
<evidence type="ECO:0000313" key="2">
    <source>
        <dbReference type="EMBL" id="MFM1525113.1"/>
    </source>
</evidence>